<dbReference type="EMBL" id="BGPR01292452">
    <property type="protein sequence ID" value="GBN48896.1"/>
    <property type="molecule type" value="Genomic_DNA"/>
</dbReference>
<dbReference type="Proteomes" id="UP000499080">
    <property type="component" value="Unassembled WGS sequence"/>
</dbReference>
<dbReference type="EMBL" id="BGPR01292496">
    <property type="protein sequence ID" value="GBN48994.1"/>
    <property type="molecule type" value="Genomic_DNA"/>
</dbReference>
<keyword evidence="1" id="KW-1133">Transmembrane helix</keyword>
<keyword evidence="1" id="KW-0472">Membrane</keyword>
<accession>A0A4Y2PD99</accession>
<sequence>MCDVLNTFLKPDVPQYHRVLFAFYSVSTFLSFIVTTMSAASVSDASKDFISKAKHLSETSMSSVVHKFHFTLESAICLTVWKITVIRRSFIVGTIGAIITYAALFFSFDKLSIGITASLEFAL</sequence>
<keyword evidence="1" id="KW-0812">Transmembrane</keyword>
<dbReference type="OrthoDB" id="6470248at2759"/>
<organism evidence="4 6">
    <name type="scientific">Araneus ventricosus</name>
    <name type="common">Orbweaver spider</name>
    <name type="synonym">Epeira ventricosa</name>
    <dbReference type="NCBI Taxonomy" id="182803"/>
    <lineage>
        <taxon>Eukaryota</taxon>
        <taxon>Metazoa</taxon>
        <taxon>Ecdysozoa</taxon>
        <taxon>Arthropoda</taxon>
        <taxon>Chelicerata</taxon>
        <taxon>Arachnida</taxon>
        <taxon>Araneae</taxon>
        <taxon>Araneomorphae</taxon>
        <taxon>Entelegynae</taxon>
        <taxon>Araneoidea</taxon>
        <taxon>Araneidae</taxon>
        <taxon>Araneus</taxon>
    </lineage>
</organism>
<dbReference type="AlphaFoldDB" id="A0A4Y2PD99"/>
<evidence type="ECO:0000313" key="5">
    <source>
        <dbReference type="EMBL" id="GBN48994.1"/>
    </source>
</evidence>
<feature type="transmembrane region" description="Helical" evidence="1">
    <location>
        <begin position="20"/>
        <end position="43"/>
    </location>
</feature>
<name>A0A4Y2PD99_ARAVE</name>
<comment type="caution">
    <text evidence="4">The sequence shown here is derived from an EMBL/GenBank/DDBJ whole genome shotgun (WGS) entry which is preliminary data.</text>
</comment>
<feature type="transmembrane region" description="Helical" evidence="1">
    <location>
        <begin position="90"/>
        <end position="108"/>
    </location>
</feature>
<protein>
    <submittedName>
        <fullName evidence="4">Uncharacterized protein</fullName>
    </submittedName>
</protein>
<evidence type="ECO:0000313" key="6">
    <source>
        <dbReference type="Proteomes" id="UP000499080"/>
    </source>
</evidence>
<dbReference type="EMBL" id="BGPR01292449">
    <property type="protein sequence ID" value="GBN48886.1"/>
    <property type="molecule type" value="Genomic_DNA"/>
</dbReference>
<evidence type="ECO:0000313" key="3">
    <source>
        <dbReference type="EMBL" id="GBN48896.1"/>
    </source>
</evidence>
<keyword evidence="6" id="KW-1185">Reference proteome</keyword>
<evidence type="ECO:0000256" key="1">
    <source>
        <dbReference type="SAM" id="Phobius"/>
    </source>
</evidence>
<reference evidence="4 6" key="1">
    <citation type="journal article" date="2019" name="Sci. Rep.">
        <title>Orb-weaving spider Araneus ventricosus genome elucidates the spidroin gene catalogue.</title>
        <authorList>
            <person name="Kono N."/>
            <person name="Nakamura H."/>
            <person name="Ohtoshi R."/>
            <person name="Moran D.A.P."/>
            <person name="Shinohara A."/>
            <person name="Yoshida Y."/>
            <person name="Fujiwara M."/>
            <person name="Mori M."/>
            <person name="Tomita M."/>
            <person name="Arakawa K."/>
        </authorList>
    </citation>
    <scope>NUCLEOTIDE SEQUENCE [LARGE SCALE GENOMIC DNA]</scope>
</reference>
<evidence type="ECO:0000313" key="2">
    <source>
        <dbReference type="EMBL" id="GBN48886.1"/>
    </source>
</evidence>
<proteinExistence type="predicted"/>
<evidence type="ECO:0000313" key="4">
    <source>
        <dbReference type="EMBL" id="GBN48943.1"/>
    </source>
</evidence>
<dbReference type="EMBL" id="BGPR01292473">
    <property type="protein sequence ID" value="GBN48943.1"/>
    <property type="molecule type" value="Genomic_DNA"/>
</dbReference>
<gene>
    <name evidence="2" type="ORF">AVEN_229112_1</name>
    <name evidence="3" type="ORF">AVEN_233863_1</name>
    <name evidence="4" type="ORF">AVEN_267840_1</name>
    <name evidence="5" type="ORF">AVEN_38910_1</name>
</gene>